<accession>A0A251Y1C0</accession>
<protein>
    <recommendedName>
        <fullName evidence="3">GRAM domain-containing protein</fullName>
    </recommendedName>
</protein>
<reference evidence="1 2" key="1">
    <citation type="submission" date="2016-08" db="EMBL/GenBank/DDBJ databases">
        <title>Genome sequence of Clavibacter michiganensis spp strain CFBP7494.</title>
        <authorList>
            <person name="Thapa S.P."/>
            <person name="Coaker G."/>
            <person name="Jacques M.-A."/>
        </authorList>
    </citation>
    <scope>NUCLEOTIDE SEQUENCE [LARGE SCALE GENOMIC DNA]</scope>
    <source>
        <strain evidence="1">CFBP7494</strain>
    </source>
</reference>
<evidence type="ECO:0000313" key="1">
    <source>
        <dbReference type="EMBL" id="OUE18104.1"/>
    </source>
</evidence>
<organism evidence="1 2">
    <name type="scientific">Clavibacter michiganensis</name>
    <dbReference type="NCBI Taxonomy" id="28447"/>
    <lineage>
        <taxon>Bacteria</taxon>
        <taxon>Bacillati</taxon>
        <taxon>Actinomycetota</taxon>
        <taxon>Actinomycetes</taxon>
        <taxon>Micrococcales</taxon>
        <taxon>Microbacteriaceae</taxon>
        <taxon>Clavibacter</taxon>
    </lineage>
</organism>
<dbReference type="RefSeq" id="WP_086522481.1">
    <property type="nucleotide sequence ID" value="NZ_MDJW01000013.1"/>
</dbReference>
<name>A0A251Y1C0_9MICO</name>
<dbReference type="AlphaFoldDB" id="A0A251Y1C0"/>
<comment type="caution">
    <text evidence="1">The sequence shown here is derived from an EMBL/GenBank/DDBJ whole genome shotgun (WGS) entry which is preliminary data.</text>
</comment>
<evidence type="ECO:0000313" key="2">
    <source>
        <dbReference type="Proteomes" id="UP000194837"/>
    </source>
</evidence>
<sequence>MSDAPADEGRILISKAANHLIDRAEYGLSELRIVPLAPSVEPAMRAVGMAGKEGLGGRLTITTRALVFRTHAANRVRGTLEVPIGEIAGARDVSRGISRRLEVTLTSGHRLLFVVWGGARIIAAIDEARAGAGRSDGARG</sequence>
<evidence type="ECO:0008006" key="3">
    <source>
        <dbReference type="Google" id="ProtNLM"/>
    </source>
</evidence>
<gene>
    <name evidence="1" type="ORF">BFL34_02857</name>
</gene>
<dbReference type="EMBL" id="MDJW01000013">
    <property type="protein sequence ID" value="OUE18104.1"/>
    <property type="molecule type" value="Genomic_DNA"/>
</dbReference>
<proteinExistence type="predicted"/>
<dbReference type="Proteomes" id="UP000194837">
    <property type="component" value="Unassembled WGS sequence"/>
</dbReference>